<name>A0A7L9QC42_9ZZZZ</name>
<evidence type="ECO:0000313" key="2">
    <source>
        <dbReference type="EMBL" id="QOL00416.1"/>
    </source>
</evidence>
<dbReference type="EMBL" id="MW000468">
    <property type="protein sequence ID" value="QOL00416.1"/>
    <property type="molecule type" value="Genomic_DNA"/>
</dbReference>
<organism evidence="2">
    <name type="scientific">uncultured organism</name>
    <dbReference type="NCBI Taxonomy" id="155900"/>
    <lineage>
        <taxon>unclassified sequences</taxon>
        <taxon>environmental samples</taxon>
    </lineage>
</organism>
<proteinExistence type="predicted"/>
<dbReference type="InterPro" id="IPR012495">
    <property type="entry name" value="TadE-like_dom"/>
</dbReference>
<dbReference type="AlphaFoldDB" id="A0A7L9QC42"/>
<protein>
    <recommendedName>
        <fullName evidence="1">TadE-like domain-containing protein</fullName>
    </recommendedName>
</protein>
<accession>A0A7L9QC42</accession>
<sequence length="151" mass="15640">MTSIKHWFGRMGVSGSAGIELALAAPLLALLITAGFDFGRALYEQHRLVAAARAGVQYAMQSTTDWTDTTDITAAVRADAGDTANSLTVTPSTCTCPGGNSPCSTSTTCSGSTIAGTYVKVVVSESYSTVVSYPFVTSPFTISGQALVRVQ</sequence>
<reference evidence="2" key="1">
    <citation type="submission" date="2020-09" db="EMBL/GenBank/DDBJ databases">
        <title>A new high-throughput screening method to detect antimicrobial volatiles from metagenomic clone libraries.</title>
        <authorList>
            <person name="Stocker F."/>
            <person name="Obermeier M."/>
            <person name="Resch K."/>
            <person name="Berg G."/>
            <person name="Mueller Bogota C.A."/>
        </authorList>
    </citation>
    <scope>NUCLEOTIDE SEQUENCE</scope>
</reference>
<feature type="domain" description="TadE-like" evidence="1">
    <location>
        <begin position="15"/>
        <end position="56"/>
    </location>
</feature>
<evidence type="ECO:0000259" key="1">
    <source>
        <dbReference type="Pfam" id="PF07811"/>
    </source>
</evidence>
<dbReference type="Pfam" id="PF07811">
    <property type="entry name" value="TadE"/>
    <property type="match status" value="1"/>
</dbReference>